<name>A0A251VGR4_HELAN</name>
<keyword evidence="3" id="KW-1185">Reference proteome</keyword>
<gene>
    <name evidence="2" type="ORF">HannXRQ_Chr02g0047861</name>
    <name evidence="1" type="ORF">HanXRQr2_Chr02g0070761</name>
</gene>
<dbReference type="Gramene" id="mRNA:HanXRQr2_Chr02g0070761">
    <property type="protein sequence ID" value="mRNA:HanXRQr2_Chr02g0070761"/>
    <property type="gene ID" value="HanXRQr2_Chr02g0070761"/>
</dbReference>
<sequence>MNNQLLEAFMDLVTHEKIFEGLRRSWCMMLARLVSKYIFVELAPQVTGRELKVENVKMFFRSFQGECTFSFFYKILRKLF</sequence>
<reference evidence="1 3" key="1">
    <citation type="journal article" date="2017" name="Nature">
        <title>The sunflower genome provides insights into oil metabolism, flowering and Asterid evolution.</title>
        <authorList>
            <person name="Badouin H."/>
            <person name="Gouzy J."/>
            <person name="Grassa C.J."/>
            <person name="Murat F."/>
            <person name="Staton S.E."/>
            <person name="Cottret L."/>
            <person name="Lelandais-Briere C."/>
            <person name="Owens G.L."/>
            <person name="Carrere S."/>
            <person name="Mayjonade B."/>
            <person name="Legrand L."/>
            <person name="Gill N."/>
            <person name="Kane N.C."/>
            <person name="Bowers J.E."/>
            <person name="Hubner S."/>
            <person name="Bellec A."/>
            <person name="Berard A."/>
            <person name="Berges H."/>
            <person name="Blanchet N."/>
            <person name="Boniface M.C."/>
            <person name="Brunel D."/>
            <person name="Catrice O."/>
            <person name="Chaidir N."/>
            <person name="Claudel C."/>
            <person name="Donnadieu C."/>
            <person name="Faraut T."/>
            <person name="Fievet G."/>
            <person name="Helmstetter N."/>
            <person name="King M."/>
            <person name="Knapp S.J."/>
            <person name="Lai Z."/>
            <person name="Le Paslier M.C."/>
            <person name="Lippi Y."/>
            <person name="Lorenzon L."/>
            <person name="Mandel J.R."/>
            <person name="Marage G."/>
            <person name="Marchand G."/>
            <person name="Marquand E."/>
            <person name="Bret-Mestries E."/>
            <person name="Morien E."/>
            <person name="Nambeesan S."/>
            <person name="Nguyen T."/>
            <person name="Pegot-Espagnet P."/>
            <person name="Pouilly N."/>
            <person name="Raftis F."/>
            <person name="Sallet E."/>
            <person name="Schiex T."/>
            <person name="Thomas J."/>
            <person name="Vandecasteele C."/>
            <person name="Vares D."/>
            <person name="Vear F."/>
            <person name="Vautrin S."/>
            <person name="Crespi M."/>
            <person name="Mangin B."/>
            <person name="Burke J.M."/>
            <person name="Salse J."/>
            <person name="Munos S."/>
            <person name="Vincourt P."/>
            <person name="Rieseberg L.H."/>
            <person name="Langlade N.B."/>
        </authorList>
    </citation>
    <scope>NUCLEOTIDE SEQUENCE [LARGE SCALE GENOMIC DNA]</scope>
    <source>
        <strain evidence="3">cv. SF193</strain>
        <tissue evidence="1">Leaves</tissue>
    </source>
</reference>
<organism evidence="2 3">
    <name type="scientific">Helianthus annuus</name>
    <name type="common">Common sunflower</name>
    <dbReference type="NCBI Taxonomy" id="4232"/>
    <lineage>
        <taxon>Eukaryota</taxon>
        <taxon>Viridiplantae</taxon>
        <taxon>Streptophyta</taxon>
        <taxon>Embryophyta</taxon>
        <taxon>Tracheophyta</taxon>
        <taxon>Spermatophyta</taxon>
        <taxon>Magnoliopsida</taxon>
        <taxon>eudicotyledons</taxon>
        <taxon>Gunneridae</taxon>
        <taxon>Pentapetalae</taxon>
        <taxon>asterids</taxon>
        <taxon>campanulids</taxon>
        <taxon>Asterales</taxon>
        <taxon>Asteraceae</taxon>
        <taxon>Asteroideae</taxon>
        <taxon>Heliantheae alliance</taxon>
        <taxon>Heliantheae</taxon>
        <taxon>Helianthus</taxon>
    </lineage>
</organism>
<evidence type="ECO:0000313" key="2">
    <source>
        <dbReference type="EMBL" id="OTG34624.1"/>
    </source>
</evidence>
<dbReference type="EMBL" id="CM007891">
    <property type="protein sequence ID" value="OTG34624.1"/>
    <property type="molecule type" value="Genomic_DNA"/>
</dbReference>
<evidence type="ECO:0000313" key="3">
    <source>
        <dbReference type="Proteomes" id="UP000215914"/>
    </source>
</evidence>
<protein>
    <submittedName>
        <fullName evidence="2">Uncharacterized protein</fullName>
    </submittedName>
</protein>
<dbReference type="Proteomes" id="UP000215914">
    <property type="component" value="Chromosome 2"/>
</dbReference>
<dbReference type="EMBL" id="MNCJ02000317">
    <property type="protein sequence ID" value="KAF5818848.1"/>
    <property type="molecule type" value="Genomic_DNA"/>
</dbReference>
<accession>A0A251VGR4</accession>
<dbReference type="InParanoid" id="A0A251VGR4"/>
<evidence type="ECO:0000313" key="1">
    <source>
        <dbReference type="EMBL" id="KAF5818848.1"/>
    </source>
</evidence>
<dbReference type="AlphaFoldDB" id="A0A251VGR4"/>
<reference evidence="2" key="2">
    <citation type="submission" date="2017-02" db="EMBL/GenBank/DDBJ databases">
        <title>Sunflower complete genome.</title>
        <authorList>
            <person name="Langlade N."/>
            <person name="Munos S."/>
        </authorList>
    </citation>
    <scope>NUCLEOTIDE SEQUENCE [LARGE SCALE GENOMIC DNA]</scope>
    <source>
        <tissue evidence="2">Leaves</tissue>
    </source>
</reference>
<reference evidence="1" key="3">
    <citation type="submission" date="2020-06" db="EMBL/GenBank/DDBJ databases">
        <title>Helianthus annuus Genome sequencing and assembly Release 2.</title>
        <authorList>
            <person name="Gouzy J."/>
            <person name="Langlade N."/>
            <person name="Munos S."/>
        </authorList>
    </citation>
    <scope>NUCLEOTIDE SEQUENCE</scope>
    <source>
        <tissue evidence="1">Leaves</tissue>
    </source>
</reference>
<proteinExistence type="predicted"/>